<gene>
    <name evidence="1" type="ORF">METZ01_LOCUS515701</name>
</gene>
<dbReference type="EMBL" id="UINC01230636">
    <property type="protein sequence ID" value="SVE62847.1"/>
    <property type="molecule type" value="Genomic_DNA"/>
</dbReference>
<name>A0A383F112_9ZZZZ</name>
<sequence length="98" mass="11299">MNAPWQVKDYTLIVAGEGKTVAPQFMKQFLDSEDEIPTPAILENFCYMNAEYSVGTQLANMCAYFSRRWLQNPMATHSYFDALQEGLVIQVIYPVQFY</sequence>
<proteinExistence type="predicted"/>
<dbReference type="AlphaFoldDB" id="A0A383F112"/>
<evidence type="ECO:0000313" key="1">
    <source>
        <dbReference type="EMBL" id="SVE62847.1"/>
    </source>
</evidence>
<reference evidence="1" key="1">
    <citation type="submission" date="2018-05" db="EMBL/GenBank/DDBJ databases">
        <authorList>
            <person name="Lanie J.A."/>
            <person name="Ng W.-L."/>
            <person name="Kazmierczak K.M."/>
            <person name="Andrzejewski T.M."/>
            <person name="Davidsen T.M."/>
            <person name="Wayne K.J."/>
            <person name="Tettelin H."/>
            <person name="Glass J.I."/>
            <person name="Rusch D."/>
            <person name="Podicherti R."/>
            <person name="Tsui H.-C.T."/>
            <person name="Winkler M.E."/>
        </authorList>
    </citation>
    <scope>NUCLEOTIDE SEQUENCE</scope>
</reference>
<organism evidence="1">
    <name type="scientific">marine metagenome</name>
    <dbReference type="NCBI Taxonomy" id="408172"/>
    <lineage>
        <taxon>unclassified sequences</taxon>
        <taxon>metagenomes</taxon>
        <taxon>ecological metagenomes</taxon>
    </lineage>
</organism>
<accession>A0A383F112</accession>
<protein>
    <submittedName>
        <fullName evidence="1">Uncharacterized protein</fullName>
    </submittedName>
</protein>